<evidence type="ECO:0000256" key="2">
    <source>
        <dbReference type="SAM" id="Phobius"/>
    </source>
</evidence>
<keyword evidence="2" id="KW-0472">Membrane</keyword>
<feature type="compositionally biased region" description="Low complexity" evidence="1">
    <location>
        <begin position="26"/>
        <end position="35"/>
    </location>
</feature>
<keyword evidence="4" id="KW-1185">Reference proteome</keyword>
<protein>
    <submittedName>
        <fullName evidence="3">Uncharacterized protein</fullName>
    </submittedName>
</protein>
<comment type="caution">
    <text evidence="3">The sequence shown here is derived from an EMBL/GenBank/DDBJ whole genome shotgun (WGS) entry which is preliminary data.</text>
</comment>
<evidence type="ECO:0000313" key="4">
    <source>
        <dbReference type="Proteomes" id="UP001156398"/>
    </source>
</evidence>
<proteinExistence type="predicted"/>
<sequence length="194" mass="20282">MSTPPPPQGPNPYQQPQQPPQGGYGFPQQPQQPGGYPTPPPQQPGGYPTPPPPPQPGFPQQSQPGFPQPGYPQGGFPQGGYPTPAPAPKKRGKLFLRLGILVVVIIVGIVVAVLNTDDSQTVKAGDCVQNTGSDSDPTLKQVDCGDAKAQYKVLKKVSGTSDGQTACENVTGATNDFYETENGSSFVLCLAANK</sequence>
<organism evidence="3 4">
    <name type="scientific">Streptantibioticus silvisoli</name>
    <dbReference type="NCBI Taxonomy" id="2705255"/>
    <lineage>
        <taxon>Bacteria</taxon>
        <taxon>Bacillati</taxon>
        <taxon>Actinomycetota</taxon>
        <taxon>Actinomycetes</taxon>
        <taxon>Kitasatosporales</taxon>
        <taxon>Streptomycetaceae</taxon>
        <taxon>Streptantibioticus</taxon>
    </lineage>
</organism>
<gene>
    <name evidence="3" type="ORF">POF43_004125</name>
</gene>
<feature type="compositionally biased region" description="Pro residues" evidence="1">
    <location>
        <begin position="36"/>
        <end position="57"/>
    </location>
</feature>
<dbReference type="EMBL" id="JAAGKO020000004">
    <property type="protein sequence ID" value="MDI5961916.1"/>
    <property type="molecule type" value="Genomic_DNA"/>
</dbReference>
<dbReference type="Proteomes" id="UP001156398">
    <property type="component" value="Unassembled WGS sequence"/>
</dbReference>
<evidence type="ECO:0000313" key="3">
    <source>
        <dbReference type="EMBL" id="MDI5961916.1"/>
    </source>
</evidence>
<keyword evidence="2" id="KW-0812">Transmembrane</keyword>
<dbReference type="RefSeq" id="WP_282704407.1">
    <property type="nucleotide sequence ID" value="NZ_JAAGKO020000004.1"/>
</dbReference>
<evidence type="ECO:0000256" key="1">
    <source>
        <dbReference type="SAM" id="MobiDB-lite"/>
    </source>
</evidence>
<accession>A0ABT6VTW4</accession>
<keyword evidence="2" id="KW-1133">Transmembrane helix</keyword>
<name>A0ABT6VTW4_9ACTN</name>
<feature type="compositionally biased region" description="Pro residues" evidence="1">
    <location>
        <begin position="1"/>
        <end position="10"/>
    </location>
</feature>
<feature type="transmembrane region" description="Helical" evidence="2">
    <location>
        <begin position="94"/>
        <end position="114"/>
    </location>
</feature>
<feature type="region of interest" description="Disordered" evidence="1">
    <location>
        <begin position="1"/>
        <end position="86"/>
    </location>
</feature>
<reference evidence="3 4" key="1">
    <citation type="submission" date="2023-05" db="EMBL/GenBank/DDBJ databases">
        <title>Streptantibioticus silvisoli sp. nov., acidotolerant actinomycetes 1 from pine litter.</title>
        <authorList>
            <person name="Swiecimska M."/>
            <person name="Golinska P."/>
            <person name="Sangal V."/>
            <person name="Wachnowicz B."/>
            <person name="Goodfellow M."/>
        </authorList>
    </citation>
    <scope>NUCLEOTIDE SEQUENCE [LARGE SCALE GENOMIC DNA]</scope>
    <source>
        <strain evidence="3 4">SL54</strain>
    </source>
</reference>